<evidence type="ECO:0000313" key="8">
    <source>
        <dbReference type="Proteomes" id="UP001230978"/>
    </source>
</evidence>
<gene>
    <name evidence="7" type="ORF">QF092_11675</name>
</gene>
<comment type="similarity">
    <text evidence="2">Belongs to the flagella basal body rod proteins family.</text>
</comment>
<sequence length="254" mass="27291">MDRLIYTALNSLANLRGAHIATAQNLANQNVPGFRRDYLPEGQAFVLEEQGDMQARAFQVPEENPAFSRVSGFLNQTDQPLDIALADKGWFYIRPETGGAPALSRRGDLQVASDGILRTGAGDAILDQGLQPIEVPPFRSLTVNEIGTISIEPLDGAPGERVELATIATTLAPGAVLTKGLDGQIRPVDGRPLPAPDQGGKVLQGVLEGSNVNSTEELITSIDIQRNFELNMRLISSAKELDEAGTRLLRMPEA</sequence>
<dbReference type="SUPFAM" id="SSF117143">
    <property type="entry name" value="Flagellar hook protein flgE"/>
    <property type="match status" value="1"/>
</dbReference>
<dbReference type="InterPro" id="IPR010930">
    <property type="entry name" value="Flg_bb/hook_C_dom"/>
</dbReference>
<dbReference type="RefSeq" id="WP_281464076.1">
    <property type="nucleotide sequence ID" value="NZ_CP124535.1"/>
</dbReference>
<evidence type="ECO:0000256" key="2">
    <source>
        <dbReference type="ARBA" id="ARBA00009677"/>
    </source>
</evidence>
<organism evidence="7 8">
    <name type="scientific">Fuscovulum ytuae</name>
    <dbReference type="NCBI Taxonomy" id="3042299"/>
    <lineage>
        <taxon>Bacteria</taxon>
        <taxon>Pseudomonadati</taxon>
        <taxon>Pseudomonadota</taxon>
        <taxon>Alphaproteobacteria</taxon>
        <taxon>Rhodobacterales</taxon>
        <taxon>Paracoccaceae</taxon>
        <taxon>Fuscovulum</taxon>
    </lineage>
</organism>
<dbReference type="Pfam" id="PF06429">
    <property type="entry name" value="Flg_bbr_C"/>
    <property type="match status" value="1"/>
</dbReference>
<comment type="subcellular location">
    <subcellularLocation>
        <location evidence="1">Bacterial flagellum basal body</location>
    </subcellularLocation>
</comment>
<evidence type="ECO:0000256" key="3">
    <source>
        <dbReference type="ARBA" id="ARBA00023143"/>
    </source>
</evidence>
<evidence type="ECO:0000256" key="5">
    <source>
        <dbReference type="ARBA" id="ARBA00040228"/>
    </source>
</evidence>
<evidence type="ECO:0000259" key="6">
    <source>
        <dbReference type="Pfam" id="PF06429"/>
    </source>
</evidence>
<keyword evidence="8" id="KW-1185">Reference proteome</keyword>
<dbReference type="PANTHER" id="PTHR30435">
    <property type="entry name" value="FLAGELLAR PROTEIN"/>
    <property type="match status" value="1"/>
</dbReference>
<dbReference type="InterPro" id="IPR037925">
    <property type="entry name" value="FlgE/F/G-like"/>
</dbReference>
<keyword evidence="3" id="KW-0975">Bacterial flagellum</keyword>
<protein>
    <recommendedName>
        <fullName evidence="5">Flagellar basal-body rod protein FlgF</fullName>
    </recommendedName>
</protein>
<evidence type="ECO:0000313" key="7">
    <source>
        <dbReference type="EMBL" id="WGV14945.1"/>
    </source>
</evidence>
<evidence type="ECO:0000256" key="1">
    <source>
        <dbReference type="ARBA" id="ARBA00004117"/>
    </source>
</evidence>
<keyword evidence="7" id="KW-0969">Cilium</keyword>
<accession>A0ABY8Q294</accession>
<comment type="subunit">
    <text evidence="4">The basal body constitutes a major portion of the flagellar organelle and consists of five rings (E,L,P,S, and M) mounted on a central rod. The rod consists of about 26 subunits of FlgG in the distal portion, and FlgB, FlgC and FlgF are thought to build up the proximal portion of the rod with about 6 subunits each.</text>
</comment>
<feature type="domain" description="Flagellar basal-body/hook protein C-terminal" evidence="6">
    <location>
        <begin position="204"/>
        <end position="248"/>
    </location>
</feature>
<dbReference type="EMBL" id="CP124535">
    <property type="protein sequence ID" value="WGV14945.1"/>
    <property type="molecule type" value="Genomic_DNA"/>
</dbReference>
<dbReference type="Proteomes" id="UP001230978">
    <property type="component" value="Chromosome"/>
</dbReference>
<keyword evidence="7" id="KW-0966">Cell projection</keyword>
<reference evidence="7 8" key="1">
    <citation type="submission" date="2023-04" db="EMBL/GenBank/DDBJ databases">
        <title>YMD61, complete Genome.</title>
        <authorList>
            <person name="Zhang J."/>
        </authorList>
    </citation>
    <scope>NUCLEOTIDE SEQUENCE [LARGE SCALE GENOMIC DNA]</scope>
    <source>
        <strain evidence="7 8">YMD61</strain>
    </source>
</reference>
<name>A0ABY8Q294_9RHOB</name>
<keyword evidence="7" id="KW-0282">Flagellum</keyword>
<evidence type="ECO:0000256" key="4">
    <source>
        <dbReference type="ARBA" id="ARBA00038560"/>
    </source>
</evidence>
<dbReference type="PANTHER" id="PTHR30435:SF18">
    <property type="entry name" value="FLAGELLAR BASAL-BODY ROD PROTEIN FLGF"/>
    <property type="match status" value="1"/>
</dbReference>
<proteinExistence type="inferred from homology"/>